<dbReference type="AlphaFoldDB" id="A0A7W7A9L5"/>
<accession>A0A7W7A9L5</accession>
<sequence>MVRHTFLGTAMVATLMLAGCGKNDASPDAKGSATVAEASSKDLFDALDDSSDLSESAKLVKAAGLEKTFEGVGSYTLFAPTNAAIEALPEADRKALESNEGKVQLLALVSQHLSPGYVAKSDMDQGLERAKGTVRLASLGGQPLTLTREGDAIRLGSGEDAPKLVGEPIVARNGVIYPIDRVLPAPQ</sequence>
<protein>
    <submittedName>
        <fullName evidence="2">Putative surface protein with fasciclin (FAS1) repeats</fullName>
    </submittedName>
</protein>
<dbReference type="Gene3D" id="2.30.180.10">
    <property type="entry name" value="FAS1 domain"/>
    <property type="match status" value="1"/>
</dbReference>
<evidence type="ECO:0000313" key="2">
    <source>
        <dbReference type="EMBL" id="MBB4612831.1"/>
    </source>
</evidence>
<dbReference type="OrthoDB" id="9800666at2"/>
<dbReference type="Pfam" id="PF02469">
    <property type="entry name" value="Fasciclin"/>
    <property type="match status" value="1"/>
</dbReference>
<dbReference type="PROSITE" id="PS51257">
    <property type="entry name" value="PROKAR_LIPOPROTEIN"/>
    <property type="match status" value="1"/>
</dbReference>
<proteinExistence type="predicted"/>
<organism evidence="2 3">
    <name type="scientific">Novosphingobium taihuense</name>
    <dbReference type="NCBI Taxonomy" id="260085"/>
    <lineage>
        <taxon>Bacteria</taxon>
        <taxon>Pseudomonadati</taxon>
        <taxon>Pseudomonadota</taxon>
        <taxon>Alphaproteobacteria</taxon>
        <taxon>Sphingomonadales</taxon>
        <taxon>Sphingomonadaceae</taxon>
        <taxon>Novosphingobium</taxon>
    </lineage>
</organism>
<dbReference type="EMBL" id="JACHOA010000002">
    <property type="protein sequence ID" value="MBB4612831.1"/>
    <property type="molecule type" value="Genomic_DNA"/>
</dbReference>
<comment type="caution">
    <text evidence="2">The sequence shown here is derived from an EMBL/GenBank/DDBJ whole genome shotgun (WGS) entry which is preliminary data.</text>
</comment>
<name>A0A7W7A9L5_9SPHN</name>
<keyword evidence="3" id="KW-1185">Reference proteome</keyword>
<dbReference type="PANTHER" id="PTHR10900:SF77">
    <property type="entry name" value="FI19380P1"/>
    <property type="match status" value="1"/>
</dbReference>
<dbReference type="InterPro" id="IPR000782">
    <property type="entry name" value="FAS1_domain"/>
</dbReference>
<dbReference type="InterPro" id="IPR036378">
    <property type="entry name" value="FAS1_dom_sf"/>
</dbReference>
<dbReference type="Proteomes" id="UP000538566">
    <property type="component" value="Unassembled WGS sequence"/>
</dbReference>
<feature type="domain" description="FAS1" evidence="1">
    <location>
        <begin position="40"/>
        <end position="183"/>
    </location>
</feature>
<evidence type="ECO:0000313" key="3">
    <source>
        <dbReference type="Proteomes" id="UP000538566"/>
    </source>
</evidence>
<dbReference type="PROSITE" id="PS50213">
    <property type="entry name" value="FAS1"/>
    <property type="match status" value="1"/>
</dbReference>
<dbReference type="InterPro" id="IPR050904">
    <property type="entry name" value="Adhesion/Biosynth-related"/>
</dbReference>
<dbReference type="SUPFAM" id="SSF82153">
    <property type="entry name" value="FAS1 domain"/>
    <property type="match status" value="1"/>
</dbReference>
<gene>
    <name evidence="2" type="ORF">GGR37_001090</name>
</gene>
<dbReference type="SMART" id="SM00554">
    <property type="entry name" value="FAS1"/>
    <property type="match status" value="1"/>
</dbReference>
<dbReference type="PANTHER" id="PTHR10900">
    <property type="entry name" value="PERIOSTIN-RELATED"/>
    <property type="match status" value="1"/>
</dbReference>
<evidence type="ECO:0000259" key="1">
    <source>
        <dbReference type="PROSITE" id="PS50213"/>
    </source>
</evidence>
<reference evidence="2 3" key="1">
    <citation type="submission" date="2020-08" db="EMBL/GenBank/DDBJ databases">
        <title>Genomic Encyclopedia of Type Strains, Phase IV (KMG-IV): sequencing the most valuable type-strain genomes for metagenomic binning, comparative biology and taxonomic classification.</title>
        <authorList>
            <person name="Goeker M."/>
        </authorList>
    </citation>
    <scope>NUCLEOTIDE SEQUENCE [LARGE SCALE GENOMIC DNA]</scope>
    <source>
        <strain evidence="2 3">DSM 17507</strain>
    </source>
</reference>
<dbReference type="RefSeq" id="WP_144907753.1">
    <property type="nucleotide sequence ID" value="NZ_JACHOA010000002.1"/>
</dbReference>